<dbReference type="PANTHER" id="PTHR34458">
    <property type="entry name" value="POLLEN OLE E 1 ALLERGEN AND EXTENSIN FAMILY PROTEIN-RELATED"/>
    <property type="match status" value="1"/>
</dbReference>
<proteinExistence type="predicted"/>
<accession>A0AAF1BE01</accession>
<gene>
    <name evidence="1" type="ORF">DCAR_0935452</name>
</gene>
<dbReference type="InterPro" id="IPR040404">
    <property type="entry name" value="Phylloplanin-like"/>
</dbReference>
<dbReference type="KEGG" id="dcr:108201836"/>
<evidence type="ECO:0000313" key="2">
    <source>
        <dbReference type="Proteomes" id="UP000077755"/>
    </source>
</evidence>
<organism evidence="1 2">
    <name type="scientific">Daucus carota subsp. sativus</name>
    <name type="common">Carrot</name>
    <dbReference type="NCBI Taxonomy" id="79200"/>
    <lineage>
        <taxon>Eukaryota</taxon>
        <taxon>Viridiplantae</taxon>
        <taxon>Streptophyta</taxon>
        <taxon>Embryophyta</taxon>
        <taxon>Tracheophyta</taxon>
        <taxon>Spermatophyta</taxon>
        <taxon>Magnoliopsida</taxon>
        <taxon>eudicotyledons</taxon>
        <taxon>Gunneridae</taxon>
        <taxon>Pentapetalae</taxon>
        <taxon>asterids</taxon>
        <taxon>campanulids</taxon>
        <taxon>Apiales</taxon>
        <taxon>Apiaceae</taxon>
        <taxon>Apioideae</taxon>
        <taxon>Scandiceae</taxon>
        <taxon>Daucinae</taxon>
        <taxon>Daucus</taxon>
        <taxon>Daucus sect. Daucus</taxon>
    </lineage>
</organism>
<protein>
    <submittedName>
        <fullName evidence="1">Uncharacterized protein</fullName>
    </submittedName>
</protein>
<reference evidence="1" key="1">
    <citation type="journal article" date="2016" name="Nat. Genet.">
        <title>A high-quality carrot genome assembly provides new insights into carotenoid accumulation and asterid genome evolution.</title>
        <authorList>
            <person name="Iorizzo M."/>
            <person name="Ellison S."/>
            <person name="Senalik D."/>
            <person name="Zeng P."/>
            <person name="Satapoomin P."/>
            <person name="Huang J."/>
            <person name="Bowman M."/>
            <person name="Iovene M."/>
            <person name="Sanseverino W."/>
            <person name="Cavagnaro P."/>
            <person name="Yildiz M."/>
            <person name="Macko-Podgorni A."/>
            <person name="Moranska E."/>
            <person name="Grzebelus E."/>
            <person name="Grzebelus D."/>
            <person name="Ashrafi H."/>
            <person name="Zheng Z."/>
            <person name="Cheng S."/>
            <person name="Spooner D."/>
            <person name="Van Deynze A."/>
            <person name="Simon P."/>
        </authorList>
    </citation>
    <scope>NUCLEOTIDE SEQUENCE</scope>
    <source>
        <tissue evidence="1">Leaf</tissue>
    </source>
</reference>
<dbReference type="AlphaFoldDB" id="A0AAF1BE01"/>
<dbReference type="Proteomes" id="UP000077755">
    <property type="component" value="Chromosome 9"/>
</dbReference>
<reference evidence="1" key="2">
    <citation type="submission" date="2022-03" db="EMBL/GenBank/DDBJ databases">
        <title>Draft title - Genomic analysis of global carrot germplasm unveils the trajectory of domestication and the origin of high carotenoid orange carrot.</title>
        <authorList>
            <person name="Iorizzo M."/>
            <person name="Ellison S."/>
            <person name="Senalik D."/>
            <person name="Macko-Podgorni A."/>
            <person name="Grzebelus D."/>
            <person name="Bostan H."/>
            <person name="Rolling W."/>
            <person name="Curaba J."/>
            <person name="Simon P."/>
        </authorList>
    </citation>
    <scope>NUCLEOTIDE SEQUENCE</scope>
    <source>
        <tissue evidence="1">Leaf</tissue>
    </source>
</reference>
<dbReference type="EMBL" id="CP093351">
    <property type="protein sequence ID" value="WOH15905.1"/>
    <property type="molecule type" value="Genomic_DNA"/>
</dbReference>
<keyword evidence="2" id="KW-1185">Reference proteome</keyword>
<sequence length="167" mass="17451">MADPSSVEAQIIPGLAPPIFPAALPHLLNISGTVFCTPNVTVSDNGTLPPNLQPFPNANVMLKCGNTTMANTTTNASGNFNIVSNRFSLICAVLPFLLQRGILLDPFLLKGGECQAIVKEPPSSCHVSLPTTGNLVAQILPMNGTLPVIGGIVNLGVALFSCWVSIF</sequence>
<dbReference type="PANTHER" id="PTHR34458:SF5">
    <property type="entry name" value="POLLEN OLE E 1 ALLERGEN AND EXTENSIN FAMILY PROTEIN"/>
    <property type="match status" value="1"/>
</dbReference>
<name>A0AAF1BE01_DAUCS</name>
<evidence type="ECO:0000313" key="1">
    <source>
        <dbReference type="EMBL" id="WOH15905.1"/>
    </source>
</evidence>